<dbReference type="InterPro" id="IPR050559">
    <property type="entry name" value="P-Pant_transferase_sf"/>
</dbReference>
<dbReference type="PANTHER" id="PTHR12215:SF10">
    <property type="entry name" value="L-AMINOADIPATE-SEMIALDEHYDE DEHYDROGENASE-PHOSPHOPANTETHEINYL TRANSFERASE"/>
    <property type="match status" value="1"/>
</dbReference>
<dbReference type="Gene3D" id="3.90.470.20">
    <property type="entry name" value="4'-phosphopantetheinyl transferase domain"/>
    <property type="match status" value="2"/>
</dbReference>
<proteinExistence type="inferred from homology"/>
<feature type="domain" description="4'-phosphopantetheinyl transferase" evidence="3">
    <location>
        <begin position="108"/>
        <end position="204"/>
    </location>
</feature>
<protein>
    <submittedName>
        <fullName evidence="4">Siderophore biosynthesis protein</fullName>
    </submittedName>
</protein>
<comment type="similarity">
    <text evidence="1">Belongs to the P-Pant transferase superfamily. Gsp/Sfp/HetI/AcpT family.</text>
</comment>
<keyword evidence="5" id="KW-1185">Reference proteome</keyword>
<reference evidence="5" key="1">
    <citation type="journal article" date="2019" name="Int. J. Syst. Evol. Microbiol.">
        <title>The Global Catalogue of Microorganisms (GCM) 10K type strain sequencing project: providing services to taxonomists for standard genome sequencing and annotation.</title>
        <authorList>
            <consortium name="The Broad Institute Genomics Platform"/>
            <consortium name="The Broad Institute Genome Sequencing Center for Infectious Disease"/>
            <person name="Wu L."/>
            <person name="Ma J."/>
        </authorList>
    </citation>
    <scope>NUCLEOTIDE SEQUENCE [LARGE SCALE GENOMIC DNA]</scope>
    <source>
        <strain evidence="5">CGMCC 1.15342</strain>
    </source>
</reference>
<name>A0ABQ1M319_9SPHI</name>
<dbReference type="SUPFAM" id="SSF56214">
    <property type="entry name" value="4'-phosphopantetheinyl transferase"/>
    <property type="match status" value="2"/>
</dbReference>
<evidence type="ECO:0000256" key="1">
    <source>
        <dbReference type="ARBA" id="ARBA00010990"/>
    </source>
</evidence>
<dbReference type="RefSeq" id="WP_188751337.1">
    <property type="nucleotide sequence ID" value="NZ_BMIK01000008.1"/>
</dbReference>
<gene>
    <name evidence="4" type="ORF">GCM10011386_25870</name>
</gene>
<accession>A0ABQ1M319</accession>
<evidence type="ECO:0000313" key="5">
    <source>
        <dbReference type="Proteomes" id="UP000597338"/>
    </source>
</evidence>
<dbReference type="PANTHER" id="PTHR12215">
    <property type="entry name" value="PHOSPHOPANTETHEINE TRANSFERASE"/>
    <property type="match status" value="1"/>
</dbReference>
<dbReference type="Pfam" id="PF01648">
    <property type="entry name" value="ACPS"/>
    <property type="match status" value="1"/>
</dbReference>
<evidence type="ECO:0000313" key="4">
    <source>
        <dbReference type="EMBL" id="GGC32539.1"/>
    </source>
</evidence>
<dbReference type="InterPro" id="IPR008278">
    <property type="entry name" value="4-PPantetheinyl_Trfase_dom"/>
</dbReference>
<comment type="caution">
    <text evidence="4">The sequence shown here is derived from an EMBL/GenBank/DDBJ whole genome shotgun (WGS) entry which is preliminary data.</text>
</comment>
<sequence>MALVYLRELDNNVRFAIWRIEESADDLIGRLQLDDREKAVLSRLNKGKRTLHWLATRVLLRKMLDTPGYIDCPSDENGKPYLANFPQRISLTHSFDYAAVMMSDNGEVGIDLELVKPKILRIADKFMKAEELEVVGNDHVEKLYACWCAKEAVYKLQGNKGVSFKDNMTIRSFDFQDQGVLFLELDAPERKELFKVYYEKFQEYMLGYVTEGQL</sequence>
<evidence type="ECO:0000259" key="3">
    <source>
        <dbReference type="Pfam" id="PF01648"/>
    </source>
</evidence>
<dbReference type="Proteomes" id="UP000597338">
    <property type="component" value="Unassembled WGS sequence"/>
</dbReference>
<dbReference type="EMBL" id="BMIK01000008">
    <property type="protein sequence ID" value="GGC32539.1"/>
    <property type="molecule type" value="Genomic_DNA"/>
</dbReference>
<keyword evidence="2" id="KW-0808">Transferase</keyword>
<evidence type="ECO:0000256" key="2">
    <source>
        <dbReference type="ARBA" id="ARBA00022679"/>
    </source>
</evidence>
<organism evidence="4 5">
    <name type="scientific">Parapedobacter defluvii</name>
    <dbReference type="NCBI Taxonomy" id="2045106"/>
    <lineage>
        <taxon>Bacteria</taxon>
        <taxon>Pseudomonadati</taxon>
        <taxon>Bacteroidota</taxon>
        <taxon>Sphingobacteriia</taxon>
        <taxon>Sphingobacteriales</taxon>
        <taxon>Sphingobacteriaceae</taxon>
        <taxon>Parapedobacter</taxon>
    </lineage>
</organism>
<dbReference type="InterPro" id="IPR037143">
    <property type="entry name" value="4-PPantetheinyl_Trfase_dom_sf"/>
</dbReference>